<dbReference type="SMART" id="SM00897">
    <property type="entry name" value="FIST"/>
    <property type="match status" value="1"/>
</dbReference>
<sequence length="380" mass="42308">MKVAKLLFINGECRHERNDENLDYQKAQLVIGYGARHLIESNDFYFQLKEKFPYAEIALSSSSGEIFCNEVYDNTVTVTIISFLTSHIKTSQINIEDFPNSYEAGRTLMEKLPKENLKWVFVLSDGSRVNGSQLVQGLNAGRPDRVLISGGLAGDGDKFEKTAVGLNQVPSSNQIVAIGFYGENLELSHASYGGWESFGLERTVTRSHHNILYEIDNKNALDLYKKYLGKYTEELPGSALLFPLSLQSDNTSSPVVRTILSINEKDNMMVFAGDLPEESKVRFMKANMDRLIGAANDAASECLKISHNKPKMAIIVSCVGRKLVLGDRTAEEVEMVRDVFGPDTLITGFYSYGEISPLEPFDDCALHNQTITITTVNETE</sequence>
<proteinExistence type="predicted"/>
<gene>
    <name evidence="3" type="ORF">SAMN02787073_3562</name>
</gene>
<evidence type="ECO:0000259" key="1">
    <source>
        <dbReference type="SMART" id="SM00897"/>
    </source>
</evidence>
<dbReference type="EMBL" id="FQVE01000004">
    <property type="protein sequence ID" value="SHG10396.1"/>
    <property type="molecule type" value="Genomic_DNA"/>
</dbReference>
<dbReference type="InterPro" id="IPR019494">
    <property type="entry name" value="FIST_C"/>
</dbReference>
<evidence type="ECO:0000313" key="3">
    <source>
        <dbReference type="EMBL" id="SHG10396.1"/>
    </source>
</evidence>
<dbReference type="InterPro" id="IPR013702">
    <property type="entry name" value="FIST_domain_N"/>
</dbReference>
<dbReference type="Pfam" id="PF08495">
    <property type="entry name" value="FIST"/>
    <property type="match status" value="1"/>
</dbReference>
<organism evidence="3 4">
    <name type="scientific">Chryseobacterium vrystaatense</name>
    <dbReference type="NCBI Taxonomy" id="307480"/>
    <lineage>
        <taxon>Bacteria</taxon>
        <taxon>Pseudomonadati</taxon>
        <taxon>Bacteroidota</taxon>
        <taxon>Flavobacteriia</taxon>
        <taxon>Flavobacteriales</taxon>
        <taxon>Weeksellaceae</taxon>
        <taxon>Chryseobacterium group</taxon>
        <taxon>Chryseobacterium</taxon>
    </lineage>
</organism>
<reference evidence="4" key="1">
    <citation type="submission" date="2016-11" db="EMBL/GenBank/DDBJ databases">
        <authorList>
            <person name="Varghese N."/>
            <person name="Submissions S."/>
        </authorList>
    </citation>
    <scope>NUCLEOTIDE SEQUENCE [LARGE SCALE GENOMIC DNA]</scope>
    <source>
        <strain evidence="4">YR203</strain>
    </source>
</reference>
<dbReference type="AlphaFoldDB" id="A0A1M5H3B8"/>
<evidence type="ECO:0000313" key="4">
    <source>
        <dbReference type="Proteomes" id="UP000184108"/>
    </source>
</evidence>
<evidence type="ECO:0000259" key="2">
    <source>
        <dbReference type="SMART" id="SM01204"/>
    </source>
</evidence>
<dbReference type="PANTHER" id="PTHR40252:SF2">
    <property type="entry name" value="BLR0328 PROTEIN"/>
    <property type="match status" value="1"/>
</dbReference>
<feature type="domain" description="FIST C-domain" evidence="2">
    <location>
        <begin position="220"/>
        <end position="358"/>
    </location>
</feature>
<dbReference type="PANTHER" id="PTHR40252">
    <property type="entry name" value="BLR0328 PROTEIN"/>
    <property type="match status" value="1"/>
</dbReference>
<protein>
    <submittedName>
        <fullName evidence="3">Uncharacterized conserved protein, contains FIST_N domain</fullName>
    </submittedName>
</protein>
<feature type="domain" description="FIST" evidence="1">
    <location>
        <begin position="26"/>
        <end position="219"/>
    </location>
</feature>
<accession>A0A1M5H3B8</accession>
<dbReference type="RefSeq" id="WP_073174720.1">
    <property type="nucleotide sequence ID" value="NZ_FQVE01000004.1"/>
</dbReference>
<dbReference type="SMART" id="SM01204">
    <property type="entry name" value="FIST_C"/>
    <property type="match status" value="1"/>
</dbReference>
<dbReference type="Proteomes" id="UP000184108">
    <property type="component" value="Unassembled WGS sequence"/>
</dbReference>
<name>A0A1M5H3B8_9FLAO</name>
<dbReference type="Pfam" id="PF10442">
    <property type="entry name" value="FIST_C"/>
    <property type="match status" value="1"/>
</dbReference>